<sequence length="404" mass="46904">MMIQSLPETQLDLYNKSRNNRYYKFTSLIELLSSDVILREAWRNISKGSKVAGVDSLKVSDIKMTGIDTFIETVKKDIINGTYNPSRILFFESKNENGKTRDFGLLTVKDRLIQAALKLLLEPIFEADFDSCSFGFRPYRSPRLASLEVYKWLESGNDHILKSDVEDCFNSIPHKRLVQCIQRRVVDDNILNMIKEFLKKGVQKNKDDLDYNYELERGIMLGSILSPLFMNIYLDQFDKEWENIGLKSINSNGYLVRFADDFVILNNKKIDQTQVEESLERIGLRLSSNKTFITHAQDGFDFLEFHFKEIYPATKYKGNVNIYPSESSVTKTIEKLILASNTSFGSGVPPVRIIQRMNTIIDTWLNYYHHTDYEASLELIQNCYNERVREYLNQFNHVMNSSGL</sequence>
<dbReference type="PANTHER" id="PTHR34047:SF8">
    <property type="entry name" value="PROTEIN YKFC"/>
    <property type="match status" value="1"/>
</dbReference>
<dbReference type="CDD" id="cd01651">
    <property type="entry name" value="RT_G2_intron"/>
    <property type="match status" value="1"/>
</dbReference>
<dbReference type="AlphaFoldDB" id="A0A3R7X7W1"/>
<dbReference type="Pfam" id="PF00078">
    <property type="entry name" value="RVT_1"/>
    <property type="match status" value="1"/>
</dbReference>
<accession>A0A3R7X7W1</accession>
<protein>
    <recommendedName>
        <fullName evidence="1">Reverse transcriptase domain-containing protein</fullName>
    </recommendedName>
</protein>
<dbReference type="Pfam" id="PF08388">
    <property type="entry name" value="GIIM"/>
    <property type="match status" value="1"/>
</dbReference>
<evidence type="ECO:0000313" key="3">
    <source>
        <dbReference type="Proteomes" id="UP000284763"/>
    </source>
</evidence>
<dbReference type="InterPro" id="IPR043502">
    <property type="entry name" value="DNA/RNA_pol_sf"/>
</dbReference>
<proteinExistence type="predicted"/>
<name>A0A3R7X7W1_9EURY</name>
<gene>
    <name evidence="2" type="ORF">D5R95_00930</name>
</gene>
<dbReference type="SUPFAM" id="SSF56672">
    <property type="entry name" value="DNA/RNA polymerases"/>
    <property type="match status" value="1"/>
</dbReference>
<evidence type="ECO:0000259" key="1">
    <source>
        <dbReference type="PROSITE" id="PS50878"/>
    </source>
</evidence>
<reference evidence="2 3" key="1">
    <citation type="submission" date="2018-08" db="EMBL/GenBank/DDBJ databases">
        <title>The metabolism and importance of syntrophic acetate oxidation coupled to methane or sulfide production in haloalkaline environments.</title>
        <authorList>
            <person name="Timmers P.H.A."/>
            <person name="Vavourakis C.D."/>
            <person name="Sorokin D.Y."/>
            <person name="Sinninghe Damste J.S."/>
            <person name="Muyzer G."/>
            <person name="Stams A.J.M."/>
            <person name="Plugge C.M."/>
        </authorList>
    </citation>
    <scope>NUCLEOTIDE SEQUENCE [LARGE SCALE GENOMIC DNA]</scope>
    <source>
        <strain evidence="2">MSAO_Arc3</strain>
    </source>
</reference>
<evidence type="ECO:0000313" key="2">
    <source>
        <dbReference type="EMBL" id="RQD91697.1"/>
    </source>
</evidence>
<feature type="domain" description="Reverse transcriptase" evidence="1">
    <location>
        <begin position="72"/>
        <end position="307"/>
    </location>
</feature>
<dbReference type="EMBL" id="QZAB01000069">
    <property type="protein sequence ID" value="RQD91697.1"/>
    <property type="molecule type" value="Genomic_DNA"/>
</dbReference>
<dbReference type="PROSITE" id="PS50878">
    <property type="entry name" value="RT_POL"/>
    <property type="match status" value="1"/>
</dbReference>
<dbReference type="Proteomes" id="UP000284763">
    <property type="component" value="Unassembled WGS sequence"/>
</dbReference>
<dbReference type="PANTHER" id="PTHR34047">
    <property type="entry name" value="NUCLEAR INTRON MATURASE 1, MITOCHONDRIAL-RELATED"/>
    <property type="match status" value="1"/>
</dbReference>
<comment type="caution">
    <text evidence="2">The sequence shown here is derived from an EMBL/GenBank/DDBJ whole genome shotgun (WGS) entry which is preliminary data.</text>
</comment>
<dbReference type="InterPro" id="IPR013597">
    <property type="entry name" value="Mat_intron_G2"/>
</dbReference>
<organism evidence="2 3">
    <name type="scientific">Methanosalsum natronophilum</name>
    <dbReference type="NCBI Taxonomy" id="768733"/>
    <lineage>
        <taxon>Archaea</taxon>
        <taxon>Methanobacteriati</taxon>
        <taxon>Methanobacteriota</taxon>
        <taxon>Stenosarchaea group</taxon>
        <taxon>Methanomicrobia</taxon>
        <taxon>Methanosarcinales</taxon>
        <taxon>Methanosarcinaceae</taxon>
        <taxon>Methanosalsum</taxon>
    </lineage>
</organism>
<dbReference type="InterPro" id="IPR000477">
    <property type="entry name" value="RT_dom"/>
</dbReference>
<dbReference type="InterPro" id="IPR051083">
    <property type="entry name" value="GrpII_Intron_Splice-Mob/Def"/>
</dbReference>
<dbReference type="RefSeq" id="WP_259135723.1">
    <property type="nucleotide sequence ID" value="NZ_JANUCS010000023.1"/>
</dbReference>